<evidence type="ECO:0000256" key="3">
    <source>
        <dbReference type="ARBA" id="ARBA00023172"/>
    </source>
</evidence>
<dbReference type="InterPro" id="IPR010998">
    <property type="entry name" value="Integrase_recombinase_N"/>
</dbReference>
<dbReference type="InterPro" id="IPR044068">
    <property type="entry name" value="CB"/>
</dbReference>
<proteinExistence type="inferred from homology"/>
<dbReference type="PROSITE" id="PS51900">
    <property type="entry name" value="CB"/>
    <property type="match status" value="1"/>
</dbReference>
<feature type="domain" description="Tyr recombinase" evidence="5">
    <location>
        <begin position="109"/>
        <end position="297"/>
    </location>
</feature>
<dbReference type="PANTHER" id="PTHR30349">
    <property type="entry name" value="PHAGE INTEGRASE-RELATED"/>
    <property type="match status" value="1"/>
</dbReference>
<dbReference type="Gene3D" id="1.10.443.10">
    <property type="entry name" value="Intergrase catalytic core"/>
    <property type="match status" value="1"/>
</dbReference>
<organism evidence="7 8">
    <name type="scientific">Paenibacillus spongiae</name>
    <dbReference type="NCBI Taxonomy" id="2909671"/>
    <lineage>
        <taxon>Bacteria</taxon>
        <taxon>Bacillati</taxon>
        <taxon>Bacillota</taxon>
        <taxon>Bacilli</taxon>
        <taxon>Bacillales</taxon>
        <taxon>Paenibacillaceae</taxon>
        <taxon>Paenibacillus</taxon>
    </lineage>
</organism>
<dbReference type="InterPro" id="IPR025269">
    <property type="entry name" value="SAM-like_dom"/>
</dbReference>
<dbReference type="Pfam" id="PF13102">
    <property type="entry name" value="Phage_int_SAM_5"/>
    <property type="match status" value="1"/>
</dbReference>
<gene>
    <name evidence="7" type="ORF">L1F29_09690</name>
</gene>
<sequence length="307" mass="36086">MLLKFAIKDYLAEKEYNNLSDQTIETYATTLNEFQAFCAAQEVVDVDDVSSTLIKSYLLHCQKERGNNATTRNGKFRRIKIFFNYLENEEIIDAKKSPIRKLSYVREDIKIEAFTDYQINQMLNYFRRVRNRGRTFRYYRDYSIVIFLLGTGIRLGELVNLKWNDINFKTQVVTVWGKKREQSSIPITNKLAKELAEYKAFSEQYFGKLSEYVFPSETTNKQMTVEGVKSMFQRLKVAMNFSDVRLSAHTFRHTFAHRCLMAGMDIFSLQKMLRHSNLAMTQKYLSIWGTALKSQNDLYNPLNDIQL</sequence>
<dbReference type="Gene3D" id="1.10.150.130">
    <property type="match status" value="1"/>
</dbReference>
<evidence type="ECO:0000313" key="7">
    <source>
        <dbReference type="EMBL" id="UVI32061.1"/>
    </source>
</evidence>
<keyword evidence="3" id="KW-0233">DNA recombination</keyword>
<dbReference type="InterPro" id="IPR050090">
    <property type="entry name" value="Tyrosine_recombinase_XerCD"/>
</dbReference>
<dbReference type="PANTHER" id="PTHR30349:SF41">
    <property type="entry name" value="INTEGRASE_RECOMBINASE PROTEIN MJ0367-RELATED"/>
    <property type="match status" value="1"/>
</dbReference>
<keyword evidence="8" id="KW-1185">Reference proteome</keyword>
<dbReference type="Proteomes" id="UP001057877">
    <property type="component" value="Chromosome"/>
</dbReference>
<dbReference type="SUPFAM" id="SSF56349">
    <property type="entry name" value="DNA breaking-rejoining enzymes"/>
    <property type="match status" value="1"/>
</dbReference>
<evidence type="ECO:0000259" key="6">
    <source>
        <dbReference type="PROSITE" id="PS51900"/>
    </source>
</evidence>
<feature type="domain" description="Core-binding (CB)" evidence="6">
    <location>
        <begin position="1"/>
        <end position="87"/>
    </location>
</feature>
<dbReference type="InterPro" id="IPR013762">
    <property type="entry name" value="Integrase-like_cat_sf"/>
</dbReference>
<dbReference type="PROSITE" id="PS51898">
    <property type="entry name" value="TYR_RECOMBINASE"/>
    <property type="match status" value="1"/>
</dbReference>
<name>A0ABY5SDN0_9BACL</name>
<accession>A0ABY5SDN0</accession>
<evidence type="ECO:0000256" key="1">
    <source>
        <dbReference type="ARBA" id="ARBA00008857"/>
    </source>
</evidence>
<protein>
    <submittedName>
        <fullName evidence="7">Tyrosine-type recombinase/integrase</fullName>
    </submittedName>
</protein>
<evidence type="ECO:0000256" key="2">
    <source>
        <dbReference type="ARBA" id="ARBA00023125"/>
    </source>
</evidence>
<comment type="similarity">
    <text evidence="1">Belongs to the 'phage' integrase family.</text>
</comment>
<dbReference type="InterPro" id="IPR002104">
    <property type="entry name" value="Integrase_catalytic"/>
</dbReference>
<dbReference type="InterPro" id="IPR011010">
    <property type="entry name" value="DNA_brk_join_enz"/>
</dbReference>
<dbReference type="CDD" id="cd00397">
    <property type="entry name" value="DNA_BRE_C"/>
    <property type="match status" value="1"/>
</dbReference>
<dbReference type="RefSeq" id="WP_258388121.1">
    <property type="nucleotide sequence ID" value="NZ_CP091430.1"/>
</dbReference>
<evidence type="ECO:0000256" key="4">
    <source>
        <dbReference type="PROSITE-ProRule" id="PRU01248"/>
    </source>
</evidence>
<keyword evidence="2 4" id="KW-0238">DNA-binding</keyword>
<evidence type="ECO:0000259" key="5">
    <source>
        <dbReference type="PROSITE" id="PS51898"/>
    </source>
</evidence>
<dbReference type="Pfam" id="PF00589">
    <property type="entry name" value="Phage_integrase"/>
    <property type="match status" value="1"/>
</dbReference>
<dbReference type="EMBL" id="CP091430">
    <property type="protein sequence ID" value="UVI32061.1"/>
    <property type="molecule type" value="Genomic_DNA"/>
</dbReference>
<evidence type="ECO:0000313" key="8">
    <source>
        <dbReference type="Proteomes" id="UP001057877"/>
    </source>
</evidence>
<reference evidence="7" key="1">
    <citation type="submission" date="2022-01" db="EMBL/GenBank/DDBJ databases">
        <title>Paenibacillus spongiae sp. nov., isolated from marine sponge.</title>
        <authorList>
            <person name="Li Z."/>
            <person name="Zhang M."/>
        </authorList>
    </citation>
    <scope>NUCLEOTIDE SEQUENCE</scope>
    <source>
        <strain evidence="7">PHS-Z3</strain>
    </source>
</reference>